<gene>
    <name evidence="3" type="ORF">HNQ47_000034</name>
</gene>
<dbReference type="Pfam" id="PF03602">
    <property type="entry name" value="Cons_hypoth95"/>
    <property type="match status" value="1"/>
</dbReference>
<dbReference type="PANTHER" id="PTHR43542">
    <property type="entry name" value="METHYLTRANSFERASE"/>
    <property type="match status" value="1"/>
</dbReference>
<dbReference type="InterPro" id="IPR002052">
    <property type="entry name" value="DNA_methylase_N6_adenine_CS"/>
</dbReference>
<dbReference type="PANTHER" id="PTHR43542:SF1">
    <property type="entry name" value="METHYLTRANSFERASE"/>
    <property type="match status" value="1"/>
</dbReference>
<dbReference type="GO" id="GO:0003676">
    <property type="term" value="F:nucleic acid binding"/>
    <property type="evidence" value="ECO:0007669"/>
    <property type="project" value="InterPro"/>
</dbReference>
<sequence>MRIIAGKYRSRRLESVPGQATRPTADKIKGAVFSSLGPISGRFLDCYAGTGNMALEALSRGMDHVVLVDRDRKAVRTIKKNIASLQAQDACEVYQGDIFMILPQLPAFDVVYIDPPYAKQRNVELLAKLSDHVADKGRVVIESLPEDVLPERCSGFVKYKEKTYRACKITYYRKEGTE</sequence>
<dbReference type="PROSITE" id="PS00092">
    <property type="entry name" value="N6_MTASE"/>
    <property type="match status" value="1"/>
</dbReference>
<evidence type="ECO:0000313" key="3">
    <source>
        <dbReference type="EMBL" id="MBB5182031.1"/>
    </source>
</evidence>
<proteinExistence type="predicted"/>
<accession>A0A7W8CUT0</accession>
<keyword evidence="2 3" id="KW-0808">Transferase</keyword>
<evidence type="ECO:0000256" key="1">
    <source>
        <dbReference type="ARBA" id="ARBA00022603"/>
    </source>
</evidence>
<dbReference type="SUPFAM" id="SSF53335">
    <property type="entry name" value="S-adenosyl-L-methionine-dependent methyltransferases"/>
    <property type="match status" value="1"/>
</dbReference>
<dbReference type="NCBIfam" id="TIGR00095">
    <property type="entry name" value="16S rRNA (guanine(966)-N(2))-methyltransferase RsmD"/>
    <property type="match status" value="1"/>
</dbReference>
<protein>
    <submittedName>
        <fullName evidence="3">16S rRNA (Guanine966-N2)-methyltransferase</fullName>
        <ecNumber evidence="3">2.1.1.171</ecNumber>
    </submittedName>
</protein>
<dbReference type="RefSeq" id="WP_183326408.1">
    <property type="nucleotide sequence ID" value="NZ_JACHHK010000001.1"/>
</dbReference>
<dbReference type="AlphaFoldDB" id="A0A7W8CUT0"/>
<dbReference type="EC" id="2.1.1.171" evidence="3"/>
<reference evidence="3 4" key="1">
    <citation type="submission" date="2020-08" db="EMBL/GenBank/DDBJ databases">
        <title>Genomic Encyclopedia of Type Strains, Phase IV (KMG-IV): sequencing the most valuable type-strain genomes for metagenomic binning, comparative biology and taxonomic classification.</title>
        <authorList>
            <person name="Goeker M."/>
        </authorList>
    </citation>
    <scope>NUCLEOTIDE SEQUENCE [LARGE SCALE GENOMIC DNA]</scope>
    <source>
        <strain evidence="3 4">DSM 25799</strain>
    </source>
</reference>
<name>A0A7W8CUT0_9FIRM</name>
<dbReference type="CDD" id="cd02440">
    <property type="entry name" value="AdoMet_MTases"/>
    <property type="match status" value="1"/>
</dbReference>
<organism evidence="3 4">
    <name type="scientific">Catenisphaera adipataccumulans</name>
    <dbReference type="NCBI Taxonomy" id="700500"/>
    <lineage>
        <taxon>Bacteria</taxon>
        <taxon>Bacillati</taxon>
        <taxon>Bacillota</taxon>
        <taxon>Erysipelotrichia</taxon>
        <taxon>Erysipelotrichales</taxon>
        <taxon>Erysipelotrichaceae</taxon>
        <taxon>Catenisphaera</taxon>
    </lineage>
</organism>
<dbReference type="Gene3D" id="3.40.50.150">
    <property type="entry name" value="Vaccinia Virus protein VP39"/>
    <property type="match status" value="1"/>
</dbReference>
<evidence type="ECO:0000313" key="4">
    <source>
        <dbReference type="Proteomes" id="UP000539953"/>
    </source>
</evidence>
<keyword evidence="4" id="KW-1185">Reference proteome</keyword>
<dbReference type="GO" id="GO:0052913">
    <property type="term" value="F:16S rRNA (guanine(966)-N(2))-methyltransferase activity"/>
    <property type="evidence" value="ECO:0007669"/>
    <property type="project" value="UniProtKB-EC"/>
</dbReference>
<keyword evidence="1 3" id="KW-0489">Methyltransferase</keyword>
<dbReference type="EMBL" id="JACHHK010000001">
    <property type="protein sequence ID" value="MBB5182031.1"/>
    <property type="molecule type" value="Genomic_DNA"/>
</dbReference>
<evidence type="ECO:0000256" key="2">
    <source>
        <dbReference type="ARBA" id="ARBA00022679"/>
    </source>
</evidence>
<dbReference type="PIRSF" id="PIRSF004553">
    <property type="entry name" value="CHP00095"/>
    <property type="match status" value="1"/>
</dbReference>
<dbReference type="Proteomes" id="UP000539953">
    <property type="component" value="Unassembled WGS sequence"/>
</dbReference>
<comment type="caution">
    <text evidence="3">The sequence shown here is derived from an EMBL/GenBank/DDBJ whole genome shotgun (WGS) entry which is preliminary data.</text>
</comment>
<dbReference type="InterPro" id="IPR004398">
    <property type="entry name" value="RNA_MeTrfase_RsmD"/>
</dbReference>
<dbReference type="InterPro" id="IPR029063">
    <property type="entry name" value="SAM-dependent_MTases_sf"/>
</dbReference>